<evidence type="ECO:0000313" key="2">
    <source>
        <dbReference type="Proteomes" id="UP000095210"/>
    </source>
</evidence>
<proteinExistence type="predicted"/>
<sequence>MRLPPFWMLLLHAATEVSWSVVPAASSALASEDQGGVADADDVAFRELPSLD</sequence>
<dbReference type="KEGG" id="ahm:TL08_00150"/>
<name>A0AAC9HKF9_9PSEU</name>
<keyword evidence="2" id="KW-1185">Reference proteome</keyword>
<organism evidence="1 2">
    <name type="scientific">Actinoalloteichus hymeniacidonis</name>
    <dbReference type="NCBI Taxonomy" id="340345"/>
    <lineage>
        <taxon>Bacteria</taxon>
        <taxon>Bacillati</taxon>
        <taxon>Actinomycetota</taxon>
        <taxon>Actinomycetes</taxon>
        <taxon>Pseudonocardiales</taxon>
        <taxon>Pseudonocardiaceae</taxon>
        <taxon>Actinoalloteichus</taxon>
    </lineage>
</organism>
<dbReference type="AlphaFoldDB" id="A0AAC9HKF9"/>
<dbReference type="EMBL" id="CP014859">
    <property type="protein sequence ID" value="AOS60880.1"/>
    <property type="molecule type" value="Genomic_DNA"/>
</dbReference>
<dbReference type="Proteomes" id="UP000095210">
    <property type="component" value="Chromosome"/>
</dbReference>
<accession>A0AAC9HKF9</accession>
<evidence type="ECO:0000313" key="1">
    <source>
        <dbReference type="EMBL" id="AOS60880.1"/>
    </source>
</evidence>
<protein>
    <submittedName>
        <fullName evidence="1">Uncharacterized protein</fullName>
    </submittedName>
</protein>
<gene>
    <name evidence="1" type="ORF">TL08_00150</name>
</gene>
<reference evidence="2" key="1">
    <citation type="submission" date="2016-03" db="EMBL/GenBank/DDBJ databases">
        <title>Complete genome sequence of the type strain Actinoalloteichus hymeniacidonis DSM 45092.</title>
        <authorList>
            <person name="Schaffert L."/>
            <person name="Albersmeier A."/>
            <person name="Winkler A."/>
            <person name="Kalinowski J."/>
            <person name="Zotchev S."/>
            <person name="Ruckert C."/>
        </authorList>
    </citation>
    <scope>NUCLEOTIDE SEQUENCE [LARGE SCALE GENOMIC DNA]</scope>
    <source>
        <strain evidence="2">HPA177(T) (DSM 45092(T))</strain>
    </source>
</reference>